<gene>
    <name evidence="3" type="ORF">H9Q80_09760</name>
</gene>
<dbReference type="InterPro" id="IPR013783">
    <property type="entry name" value="Ig-like_fold"/>
</dbReference>
<dbReference type="RefSeq" id="WP_117454875.1">
    <property type="nucleotide sequence ID" value="NZ_CP060636.1"/>
</dbReference>
<evidence type="ECO:0000313" key="3">
    <source>
        <dbReference type="EMBL" id="QNM14191.1"/>
    </source>
</evidence>
<evidence type="ECO:0000313" key="4">
    <source>
        <dbReference type="Proteomes" id="UP000515856"/>
    </source>
</evidence>
<dbReference type="Gene3D" id="3.20.20.370">
    <property type="entry name" value="Glycoside hydrolase/deacetylase"/>
    <property type="match status" value="1"/>
</dbReference>
<protein>
    <submittedName>
        <fullName evidence="3">Polysaccharide deacetylase</fullName>
    </submittedName>
</protein>
<keyword evidence="1" id="KW-0472">Membrane</keyword>
<evidence type="ECO:0000256" key="1">
    <source>
        <dbReference type="SAM" id="Phobius"/>
    </source>
</evidence>
<evidence type="ECO:0000259" key="2">
    <source>
        <dbReference type="PROSITE" id="PS51677"/>
    </source>
</evidence>
<dbReference type="Gene3D" id="2.60.40.10">
    <property type="entry name" value="Immunoglobulins"/>
    <property type="match status" value="1"/>
</dbReference>
<dbReference type="EMBL" id="CP060636">
    <property type="protein sequence ID" value="QNM14191.1"/>
    <property type="molecule type" value="Genomic_DNA"/>
</dbReference>
<dbReference type="PANTHER" id="PTHR10587:SF125">
    <property type="entry name" value="POLYSACCHARIDE DEACETYLASE YHEN-RELATED"/>
    <property type="match status" value="1"/>
</dbReference>
<organism evidence="3 4">
    <name type="scientific">[Eubacterium] hominis</name>
    <dbReference type="NCBI Taxonomy" id="2764325"/>
    <lineage>
        <taxon>Bacteria</taxon>
        <taxon>Bacillati</taxon>
        <taxon>Bacillota</taxon>
        <taxon>Erysipelotrichia</taxon>
        <taxon>Erysipelotrichales</taxon>
        <taxon>Erysipelotrichaceae</taxon>
        <taxon>Amedibacillus</taxon>
    </lineage>
</organism>
<accession>A0A7G9GTQ9</accession>
<dbReference type="KEGG" id="ehn:H9Q80_09760"/>
<proteinExistence type="predicted"/>
<keyword evidence="1" id="KW-1133">Transmembrane helix</keyword>
<sequence length="464" mass="51583">MKKKRIIIYILLIIIACALAVMGYLYFTTPNIIFSHEPEIIEINSKYDAMSFIKKVEHSDIKQVSVKDDKVNNKKLGTYQILYAIKDQTFALDVQVKDTKKPEVTTKPVSIEIGESFDLKDGIKEIKDDTKTTVVLKNKDEAFDKTGKKNVDIIVKDEGGNETIATIPLTIQEKDKTPPVIKAENITLQAGDSFDALYGVSANDARDGKVKVTVIKNDVDTEKAGTYHVTYESKDKHHNRSEKTITVTVTKPQPVSGKVIYLTIDDGPSANTPAILDILDQYNVKATFFVTAQSPNYLDYIRIAHEKGHSIGLHTYSHNYAQVYANEAAYFSDLQAISDVVYEKTGVRSHIIRFPGGSSNTVSANYNSGIMSRLSKEVQNKGYQYFDWNAASGDGNSALPASTLIQTAKSYGNYPSVMMLTHDHSGSHSSVETLPEIISYYQNLGYTFETVDVNTNGYHHGINN</sequence>
<name>A0A7G9GTQ9_9FIRM</name>
<dbReference type="Proteomes" id="UP000515856">
    <property type="component" value="Chromosome"/>
</dbReference>
<dbReference type="AlphaFoldDB" id="A0A7G9GTQ9"/>
<dbReference type="InterPro" id="IPR011330">
    <property type="entry name" value="Glyco_hydro/deAcase_b/a-brl"/>
</dbReference>
<dbReference type="CDD" id="cd10944">
    <property type="entry name" value="CE4_SmPgdA_like"/>
    <property type="match status" value="1"/>
</dbReference>
<dbReference type="Pfam" id="PF16403">
    <property type="entry name" value="Bact_surface_Ig-like"/>
    <property type="match status" value="1"/>
</dbReference>
<feature type="transmembrane region" description="Helical" evidence="1">
    <location>
        <begin position="7"/>
        <end position="27"/>
    </location>
</feature>
<dbReference type="PROSITE" id="PS51677">
    <property type="entry name" value="NODB"/>
    <property type="match status" value="1"/>
</dbReference>
<dbReference type="Pfam" id="PF01522">
    <property type="entry name" value="Polysacc_deac_1"/>
    <property type="match status" value="1"/>
</dbReference>
<dbReference type="SUPFAM" id="SSF88713">
    <property type="entry name" value="Glycoside hydrolase/deacetylase"/>
    <property type="match status" value="1"/>
</dbReference>
<dbReference type="PROSITE" id="PS51257">
    <property type="entry name" value="PROKAR_LIPOPROTEIN"/>
    <property type="match status" value="1"/>
</dbReference>
<dbReference type="PANTHER" id="PTHR10587">
    <property type="entry name" value="GLYCOSYL TRANSFERASE-RELATED"/>
    <property type="match status" value="1"/>
</dbReference>
<dbReference type="InterPro" id="IPR050248">
    <property type="entry name" value="Polysacc_deacetylase_ArnD"/>
</dbReference>
<feature type="domain" description="NodB homology" evidence="2">
    <location>
        <begin position="258"/>
        <end position="449"/>
    </location>
</feature>
<keyword evidence="4" id="KW-1185">Reference proteome</keyword>
<dbReference type="InterPro" id="IPR032179">
    <property type="entry name" value="Cry22Aa_Ig-like"/>
</dbReference>
<keyword evidence="1" id="KW-0812">Transmembrane</keyword>
<reference evidence="3 4" key="1">
    <citation type="submission" date="2020-08" db="EMBL/GenBank/DDBJ databases">
        <authorList>
            <person name="Liu C."/>
            <person name="Sun Q."/>
        </authorList>
    </citation>
    <scope>NUCLEOTIDE SEQUENCE [LARGE SCALE GENOMIC DNA]</scope>
    <source>
        <strain evidence="3 4">NSJ-61</strain>
    </source>
</reference>
<dbReference type="InterPro" id="IPR002509">
    <property type="entry name" value="NODB_dom"/>
</dbReference>
<dbReference type="GO" id="GO:0016810">
    <property type="term" value="F:hydrolase activity, acting on carbon-nitrogen (but not peptide) bonds"/>
    <property type="evidence" value="ECO:0007669"/>
    <property type="project" value="InterPro"/>
</dbReference>
<dbReference type="GO" id="GO:0005975">
    <property type="term" value="P:carbohydrate metabolic process"/>
    <property type="evidence" value="ECO:0007669"/>
    <property type="project" value="InterPro"/>
</dbReference>